<dbReference type="SUPFAM" id="SSF52172">
    <property type="entry name" value="CheY-like"/>
    <property type="match status" value="1"/>
</dbReference>
<keyword evidence="4 10" id="KW-0597">Phosphoprotein</keyword>
<feature type="modified residue" description="4-aspartylphosphate" evidence="10">
    <location>
        <position position="59"/>
    </location>
</feature>
<sequence length="535" mass="62597">MESNIVKVVIVDDEHLVRKLLKRCIDWNSIGMEIVGEASSGEEAIEVIDRYRPQLVFTDICMTNMDGIECADFIKKKYPRIKVVVISGYDDFKYAQRSIRAGIEDYLLKPINDEVVLKTALKVKKEIENEREVVSEYINLKKQFAESLPFLRERLFNSLIHLDMNIDEVKRQMDYLNFKFKHSKFQVAAMELILKYHDNYSKKETIYETKILDKLKDSLKKYDDINIFLDDDYRIVIIDNSEKNVLERAAQDLKDNIFDKFELYYCIGIGSTKIGIENIKESYKEALEAINYRLIMGQDSIIKYSNISLCTENHVNTSIEIDDKLKVYFLSGSKEKVQGIIDDIFEKKDMLIGMSKNTIKEYAFGYISIIFEVLKEFNRDAEEFHLKKYNIYKSIFELDTIQDIKKYVTDISSKALEIVNYHKSKKSSKLIDDIIEYIKLNLGDSQLSLAKAAKVFFVNPSYLSRIFKKEMDINFMEYLSKIRIDKAIMLISNTDFKAYEISEKVGFSDSSYFSTCFKRYTGVSVSEYRKAKLNR</sequence>
<keyword evidence="8" id="KW-0804">Transcription</keyword>
<dbReference type="PANTHER" id="PTHR42713:SF3">
    <property type="entry name" value="TRANSCRIPTIONAL REGULATORY PROTEIN HPTR"/>
    <property type="match status" value="1"/>
</dbReference>
<keyword evidence="7" id="KW-0238">DNA-binding</keyword>
<comment type="subcellular location">
    <subcellularLocation>
        <location evidence="1">Cytoplasm</location>
    </subcellularLocation>
</comment>
<dbReference type="Proteomes" id="UP001623592">
    <property type="component" value="Unassembled WGS sequence"/>
</dbReference>
<dbReference type="InterPro" id="IPR009057">
    <property type="entry name" value="Homeodomain-like_sf"/>
</dbReference>
<evidence type="ECO:0000256" key="4">
    <source>
        <dbReference type="ARBA" id="ARBA00022553"/>
    </source>
</evidence>
<dbReference type="SMART" id="SM00342">
    <property type="entry name" value="HTH_ARAC"/>
    <property type="match status" value="1"/>
</dbReference>
<dbReference type="PANTHER" id="PTHR42713">
    <property type="entry name" value="HISTIDINE KINASE-RELATED"/>
    <property type="match status" value="1"/>
</dbReference>
<dbReference type="Pfam" id="PF17853">
    <property type="entry name" value="GGDEF_2"/>
    <property type="match status" value="1"/>
</dbReference>
<evidence type="ECO:0000256" key="6">
    <source>
        <dbReference type="ARBA" id="ARBA00023015"/>
    </source>
</evidence>
<gene>
    <name evidence="13" type="ORF">ACJDT4_19760</name>
</gene>
<evidence type="ECO:0000256" key="7">
    <source>
        <dbReference type="ARBA" id="ARBA00023125"/>
    </source>
</evidence>
<dbReference type="InterPro" id="IPR041522">
    <property type="entry name" value="CdaR_GGDEF"/>
</dbReference>
<dbReference type="InterPro" id="IPR051552">
    <property type="entry name" value="HptR"/>
</dbReference>
<dbReference type="Gene3D" id="3.40.50.2300">
    <property type="match status" value="1"/>
</dbReference>
<name>A0ABW8TJF5_9CLOT</name>
<dbReference type="EMBL" id="JBJIAA010000019">
    <property type="protein sequence ID" value="MFL0252654.1"/>
    <property type="molecule type" value="Genomic_DNA"/>
</dbReference>
<dbReference type="PROSITE" id="PS50110">
    <property type="entry name" value="RESPONSE_REGULATORY"/>
    <property type="match status" value="1"/>
</dbReference>
<dbReference type="Gene3D" id="1.10.10.60">
    <property type="entry name" value="Homeodomain-like"/>
    <property type="match status" value="2"/>
</dbReference>
<dbReference type="RefSeq" id="WP_406789311.1">
    <property type="nucleotide sequence ID" value="NZ_JBJIAA010000019.1"/>
</dbReference>
<evidence type="ECO:0000256" key="1">
    <source>
        <dbReference type="ARBA" id="ARBA00004496"/>
    </source>
</evidence>
<evidence type="ECO:0000256" key="2">
    <source>
        <dbReference type="ARBA" id="ARBA00018672"/>
    </source>
</evidence>
<dbReference type="Pfam" id="PF00072">
    <property type="entry name" value="Response_reg"/>
    <property type="match status" value="1"/>
</dbReference>
<evidence type="ECO:0000313" key="14">
    <source>
        <dbReference type="Proteomes" id="UP001623592"/>
    </source>
</evidence>
<feature type="domain" description="HTH araC/xylS-type" evidence="11">
    <location>
        <begin position="432"/>
        <end position="531"/>
    </location>
</feature>
<keyword evidence="6" id="KW-0805">Transcription regulation</keyword>
<feature type="domain" description="Response regulatory" evidence="12">
    <location>
        <begin position="7"/>
        <end position="124"/>
    </location>
</feature>
<proteinExistence type="predicted"/>
<dbReference type="SUPFAM" id="SSF46689">
    <property type="entry name" value="Homeodomain-like"/>
    <property type="match status" value="1"/>
</dbReference>
<dbReference type="Pfam" id="PF12833">
    <property type="entry name" value="HTH_18"/>
    <property type="match status" value="1"/>
</dbReference>
<evidence type="ECO:0000313" key="13">
    <source>
        <dbReference type="EMBL" id="MFL0252654.1"/>
    </source>
</evidence>
<evidence type="ECO:0000256" key="8">
    <source>
        <dbReference type="ARBA" id="ARBA00023163"/>
    </source>
</evidence>
<accession>A0ABW8TJF5</accession>
<evidence type="ECO:0000256" key="3">
    <source>
        <dbReference type="ARBA" id="ARBA00022490"/>
    </source>
</evidence>
<dbReference type="SMART" id="SM00448">
    <property type="entry name" value="REC"/>
    <property type="match status" value="1"/>
</dbReference>
<evidence type="ECO:0000259" key="11">
    <source>
        <dbReference type="PROSITE" id="PS01124"/>
    </source>
</evidence>
<protein>
    <recommendedName>
        <fullName evidence="2">Stage 0 sporulation protein A homolog</fullName>
    </recommendedName>
</protein>
<evidence type="ECO:0000256" key="10">
    <source>
        <dbReference type="PROSITE-ProRule" id="PRU00169"/>
    </source>
</evidence>
<keyword evidence="14" id="KW-1185">Reference proteome</keyword>
<keyword evidence="5" id="KW-0902">Two-component regulatory system</keyword>
<keyword evidence="3" id="KW-0963">Cytoplasm</keyword>
<evidence type="ECO:0000256" key="5">
    <source>
        <dbReference type="ARBA" id="ARBA00023012"/>
    </source>
</evidence>
<dbReference type="InterPro" id="IPR001789">
    <property type="entry name" value="Sig_transdc_resp-reg_receiver"/>
</dbReference>
<dbReference type="PROSITE" id="PS01124">
    <property type="entry name" value="HTH_ARAC_FAMILY_2"/>
    <property type="match status" value="1"/>
</dbReference>
<dbReference type="InterPro" id="IPR018060">
    <property type="entry name" value="HTH_AraC"/>
</dbReference>
<dbReference type="InterPro" id="IPR011006">
    <property type="entry name" value="CheY-like_superfamily"/>
</dbReference>
<dbReference type="CDD" id="cd17536">
    <property type="entry name" value="REC_YesN-like"/>
    <property type="match status" value="1"/>
</dbReference>
<evidence type="ECO:0000256" key="9">
    <source>
        <dbReference type="ARBA" id="ARBA00024867"/>
    </source>
</evidence>
<organism evidence="13 14">
    <name type="scientific">Clostridium neuense</name>
    <dbReference type="NCBI Taxonomy" id="1728934"/>
    <lineage>
        <taxon>Bacteria</taxon>
        <taxon>Bacillati</taxon>
        <taxon>Bacillota</taxon>
        <taxon>Clostridia</taxon>
        <taxon>Eubacteriales</taxon>
        <taxon>Clostridiaceae</taxon>
        <taxon>Clostridium</taxon>
    </lineage>
</organism>
<evidence type="ECO:0000259" key="12">
    <source>
        <dbReference type="PROSITE" id="PS50110"/>
    </source>
</evidence>
<reference evidence="13 14" key="1">
    <citation type="submission" date="2024-11" db="EMBL/GenBank/DDBJ databases">
        <authorList>
            <person name="Heng Y.C."/>
            <person name="Lim A.C.H."/>
            <person name="Lee J.K.Y."/>
            <person name="Kittelmann S."/>
        </authorList>
    </citation>
    <scope>NUCLEOTIDE SEQUENCE [LARGE SCALE GENOMIC DNA]</scope>
    <source>
        <strain evidence="13 14">WILCCON 0114</strain>
    </source>
</reference>
<comment type="caution">
    <text evidence="13">The sequence shown here is derived from an EMBL/GenBank/DDBJ whole genome shotgun (WGS) entry which is preliminary data.</text>
</comment>
<comment type="function">
    <text evidence="9">May play the central regulatory role in sporulation. It may be an element of the effector pathway responsible for the activation of sporulation genes in response to nutritional stress. Spo0A may act in concert with spo0H (a sigma factor) to control the expression of some genes that are critical to the sporulation process.</text>
</comment>